<dbReference type="EMBL" id="PCTR01000069">
    <property type="protein sequence ID" value="PIP85838.1"/>
    <property type="molecule type" value="Genomic_DNA"/>
</dbReference>
<name>A0A2H0DVE7_9BACT</name>
<evidence type="ECO:0000313" key="3">
    <source>
        <dbReference type="Proteomes" id="UP000231136"/>
    </source>
</evidence>
<sequence length="120" mass="12922">MCLTLFRHKSVLLEGVNMASSVVSVPCPSCGASLGSVFDEKCPSCGQVVVVNKCPTCGNHSLLIVKQARQRVAFCQDCDWTKIEQGLGQDREVEGMKCPNCGTHNQTGANFCKECGKPLK</sequence>
<comment type="caution">
    <text evidence="2">The sequence shown here is derived from an EMBL/GenBank/DDBJ whole genome shotgun (WGS) entry which is preliminary data.</text>
</comment>
<dbReference type="Gene3D" id="4.10.1060.50">
    <property type="match status" value="1"/>
</dbReference>
<gene>
    <name evidence="2" type="ORF">COW83_02170</name>
</gene>
<dbReference type="Pfam" id="PF13248">
    <property type="entry name" value="Zn_ribbon_3"/>
    <property type="match status" value="1"/>
</dbReference>
<organism evidence="2 3">
    <name type="scientific">Candidatus Collierbacteria bacterium CG22_combo_CG10-13_8_21_14_all_43_12</name>
    <dbReference type="NCBI Taxonomy" id="1974537"/>
    <lineage>
        <taxon>Bacteria</taxon>
        <taxon>Candidatus Collieribacteriota</taxon>
    </lineage>
</organism>
<feature type="domain" description="Putative zinc-ribbon" evidence="1">
    <location>
        <begin position="96"/>
        <end position="119"/>
    </location>
</feature>
<dbReference type="AlphaFoldDB" id="A0A2H0DVE7"/>
<protein>
    <recommendedName>
        <fullName evidence="1">Putative zinc-ribbon domain-containing protein</fullName>
    </recommendedName>
</protein>
<dbReference type="InterPro" id="IPR059113">
    <property type="entry name" value="Znf_ribbon"/>
</dbReference>
<dbReference type="Proteomes" id="UP000231136">
    <property type="component" value="Unassembled WGS sequence"/>
</dbReference>
<evidence type="ECO:0000313" key="2">
    <source>
        <dbReference type="EMBL" id="PIP85838.1"/>
    </source>
</evidence>
<dbReference type="InterPro" id="IPR038587">
    <property type="entry name" value="Ribosomal_eL40_sf"/>
</dbReference>
<proteinExistence type="predicted"/>
<accession>A0A2H0DVE7</accession>
<reference evidence="2 3" key="1">
    <citation type="submission" date="2017-09" db="EMBL/GenBank/DDBJ databases">
        <title>Depth-based differentiation of microbial function through sediment-hosted aquifers and enrichment of novel symbionts in the deep terrestrial subsurface.</title>
        <authorList>
            <person name="Probst A.J."/>
            <person name="Ladd B."/>
            <person name="Jarett J.K."/>
            <person name="Geller-Mcgrath D.E."/>
            <person name="Sieber C.M."/>
            <person name="Emerson J.B."/>
            <person name="Anantharaman K."/>
            <person name="Thomas B.C."/>
            <person name="Malmstrom R."/>
            <person name="Stieglmeier M."/>
            <person name="Klingl A."/>
            <person name="Woyke T."/>
            <person name="Ryan C.M."/>
            <person name="Banfield J.F."/>
        </authorList>
    </citation>
    <scope>NUCLEOTIDE SEQUENCE [LARGE SCALE GENOMIC DNA]</scope>
    <source>
        <strain evidence="2">CG22_combo_CG10-13_8_21_14_all_43_12</strain>
    </source>
</reference>
<evidence type="ECO:0000259" key="1">
    <source>
        <dbReference type="Pfam" id="PF13248"/>
    </source>
</evidence>